<dbReference type="SUPFAM" id="SSF109854">
    <property type="entry name" value="DinB/YfiT-like putative metalloenzymes"/>
    <property type="match status" value="1"/>
</dbReference>
<dbReference type="Proteomes" id="UP000295172">
    <property type="component" value="Unassembled WGS sequence"/>
</dbReference>
<proteinExistence type="predicted"/>
<dbReference type="OrthoDB" id="3542438at2"/>
<evidence type="ECO:0000313" key="3">
    <source>
        <dbReference type="Proteomes" id="UP000295172"/>
    </source>
</evidence>
<dbReference type="InterPro" id="IPR001646">
    <property type="entry name" value="5peptide_repeat"/>
</dbReference>
<feature type="domain" description="DinB-like" evidence="1">
    <location>
        <begin position="96"/>
        <end position="238"/>
    </location>
</feature>
<reference evidence="2 3" key="1">
    <citation type="submission" date="2019-02" db="EMBL/GenBank/DDBJ databases">
        <title>Draft genome sequences of novel Actinobacteria.</title>
        <authorList>
            <person name="Sahin N."/>
            <person name="Ay H."/>
            <person name="Saygin H."/>
        </authorList>
    </citation>
    <scope>NUCLEOTIDE SEQUENCE [LARGE SCALE GENOMIC DNA]</scope>
    <source>
        <strain evidence="2 3">16K104</strain>
    </source>
</reference>
<dbReference type="InterPro" id="IPR034660">
    <property type="entry name" value="DinB/YfiT-like"/>
</dbReference>
<dbReference type="SUPFAM" id="SSF141571">
    <property type="entry name" value="Pentapeptide repeat-like"/>
    <property type="match status" value="1"/>
</dbReference>
<comment type="caution">
    <text evidence="2">The sequence shown here is derived from an EMBL/GenBank/DDBJ whole genome shotgun (WGS) entry which is preliminary data.</text>
</comment>
<evidence type="ECO:0000313" key="2">
    <source>
        <dbReference type="EMBL" id="TDD20782.1"/>
    </source>
</evidence>
<evidence type="ECO:0000259" key="1">
    <source>
        <dbReference type="Pfam" id="PF12867"/>
    </source>
</evidence>
<gene>
    <name evidence="2" type="ORF">E1218_22045</name>
</gene>
<name>A0A4R4WT64_9ACTN</name>
<dbReference type="InterPro" id="IPR024775">
    <property type="entry name" value="DinB-like"/>
</dbReference>
<dbReference type="EMBL" id="SMKR01000099">
    <property type="protein sequence ID" value="TDD20782.1"/>
    <property type="molecule type" value="Genomic_DNA"/>
</dbReference>
<protein>
    <submittedName>
        <fullName evidence="2">DinB family protein</fullName>
    </submittedName>
</protein>
<organism evidence="2 3">
    <name type="scientific">Kribbella turkmenica</name>
    <dbReference type="NCBI Taxonomy" id="2530375"/>
    <lineage>
        <taxon>Bacteria</taxon>
        <taxon>Bacillati</taxon>
        <taxon>Actinomycetota</taxon>
        <taxon>Actinomycetes</taxon>
        <taxon>Propionibacteriales</taxon>
        <taxon>Kribbellaceae</taxon>
        <taxon>Kribbella</taxon>
    </lineage>
</organism>
<keyword evidence="3" id="KW-1185">Reference proteome</keyword>
<dbReference type="RefSeq" id="WP_132323111.1">
    <property type="nucleotide sequence ID" value="NZ_SMKR01000099.1"/>
</dbReference>
<dbReference type="Pfam" id="PF12867">
    <property type="entry name" value="DinB_2"/>
    <property type="match status" value="1"/>
</dbReference>
<dbReference type="Gene3D" id="2.160.20.80">
    <property type="entry name" value="E3 ubiquitin-protein ligase SopA"/>
    <property type="match status" value="1"/>
</dbReference>
<accession>A0A4R4WT64</accession>
<dbReference type="Gene3D" id="1.20.120.450">
    <property type="entry name" value="dinb family like domain"/>
    <property type="match status" value="1"/>
</dbReference>
<dbReference type="Pfam" id="PF00805">
    <property type="entry name" value="Pentapeptide"/>
    <property type="match status" value="1"/>
</dbReference>
<dbReference type="AlphaFoldDB" id="A0A4R4WT64"/>
<sequence>MATFTRSDDLRRAEFRDTNLSNARFVGADLTDVVMRGVEVRRTEIDAPWLPDGENFLRVNGVDVIPFVEAELNRRFPGREDRRATDPAGLRAAWAALEGTWAATLERVAAMPAGTVDVSVAGEWSFAQTLRHLVMATDTWLGRAIRELEQPYHPLGLANSDAEEDGLDMSIFTTDIPSYDEVLETRAGRTAMVRDFLATVTPEDLAAARTNPWSPQHPETILSCLRVILEEEWEHHRYAVRDLDLIEARRDA</sequence>